<evidence type="ECO:0000313" key="1">
    <source>
        <dbReference type="EMBL" id="VVE35514.1"/>
    </source>
</evidence>
<proteinExistence type="predicted"/>
<dbReference type="AlphaFoldDB" id="A0A5E4XGL6"/>
<accession>A0A5E4XGL6</accession>
<name>A0A5E4XGL6_9BURK</name>
<dbReference type="Proteomes" id="UP000382577">
    <property type="component" value="Unassembled WGS sequence"/>
</dbReference>
<protein>
    <submittedName>
        <fullName evidence="1">Sulfate transporter</fullName>
    </submittedName>
</protein>
<sequence>MNAQESVTVPAGYLKDAAGRLVPEQMVRPIDRLRDEVVCGMVEKAKYLNKSMVAHKRDAFATVNAFVSMSVEEYGAKVRGTKGNVTLMTFDGRYKVQIANADNIVFDERLQAAKALVDECITEWSEGSDPKIRMLVQQAFETDREGKLNTGRVLALRRLAIDDDKWKRAMQAIGESVKVTGTRSYIRYYERLEGSDEYVPISLDMAAV</sequence>
<reference evidence="1 2" key="1">
    <citation type="submission" date="2019-08" db="EMBL/GenBank/DDBJ databases">
        <authorList>
            <person name="Peeters C."/>
        </authorList>
    </citation>
    <scope>NUCLEOTIDE SEQUENCE [LARGE SCALE GENOMIC DNA]</scope>
    <source>
        <strain evidence="1 2">LMG 31113</strain>
    </source>
</reference>
<evidence type="ECO:0000313" key="2">
    <source>
        <dbReference type="Proteomes" id="UP000382577"/>
    </source>
</evidence>
<dbReference type="Pfam" id="PF11363">
    <property type="entry name" value="DUF3164"/>
    <property type="match status" value="1"/>
</dbReference>
<organism evidence="1 2">
    <name type="scientific">Pandoraea fibrosis</name>
    <dbReference type="NCBI Taxonomy" id="1891094"/>
    <lineage>
        <taxon>Bacteria</taxon>
        <taxon>Pseudomonadati</taxon>
        <taxon>Pseudomonadota</taxon>
        <taxon>Betaproteobacteria</taxon>
        <taxon>Burkholderiales</taxon>
        <taxon>Burkholderiaceae</taxon>
        <taxon>Pandoraea</taxon>
    </lineage>
</organism>
<dbReference type="EMBL" id="CABPRW010000009">
    <property type="protein sequence ID" value="VVE35514.1"/>
    <property type="molecule type" value="Genomic_DNA"/>
</dbReference>
<gene>
    <name evidence="1" type="ORF">PFI31113_03841</name>
</gene>
<dbReference type="OrthoDB" id="7554786at2"/>
<dbReference type="InterPro" id="IPR021505">
    <property type="entry name" value="Phage_B3_Orf6"/>
</dbReference>
<dbReference type="RefSeq" id="WP_150600528.1">
    <property type="nucleotide sequence ID" value="NZ_CABPRW010000009.1"/>
</dbReference>